<dbReference type="InterPro" id="IPR027470">
    <property type="entry name" value="Cation_efflux_CTD"/>
</dbReference>
<dbReference type="InterPro" id="IPR050291">
    <property type="entry name" value="CDF_Transporter"/>
</dbReference>
<dbReference type="GO" id="GO:0005886">
    <property type="term" value="C:plasma membrane"/>
    <property type="evidence" value="ECO:0007669"/>
    <property type="project" value="TreeGrafter"/>
</dbReference>
<dbReference type="GO" id="GO:0015093">
    <property type="term" value="F:ferrous iron transmembrane transporter activity"/>
    <property type="evidence" value="ECO:0007669"/>
    <property type="project" value="TreeGrafter"/>
</dbReference>
<evidence type="ECO:0000256" key="1">
    <source>
        <dbReference type="ARBA" id="ARBA00004141"/>
    </source>
</evidence>
<dbReference type="SUPFAM" id="SSF160240">
    <property type="entry name" value="Cation efflux protein cytoplasmic domain-like"/>
    <property type="match status" value="1"/>
</dbReference>
<dbReference type="InterPro" id="IPR002524">
    <property type="entry name" value="Cation_efflux"/>
</dbReference>
<dbReference type="Gene3D" id="1.20.1510.10">
    <property type="entry name" value="Cation efflux protein transmembrane domain"/>
    <property type="match status" value="1"/>
</dbReference>
<dbReference type="PANTHER" id="PTHR43840:SF15">
    <property type="entry name" value="MITOCHONDRIAL METAL TRANSPORTER 1-RELATED"/>
    <property type="match status" value="1"/>
</dbReference>
<keyword evidence="5 6" id="KW-0472">Membrane</keyword>
<dbReference type="InterPro" id="IPR027469">
    <property type="entry name" value="Cation_efflux_TMD_sf"/>
</dbReference>
<comment type="subcellular location">
    <subcellularLocation>
        <location evidence="1">Membrane</location>
        <topology evidence="1">Multi-pass membrane protein</topology>
    </subcellularLocation>
</comment>
<reference evidence="9 10" key="1">
    <citation type="submission" date="2015-06" db="EMBL/GenBank/DDBJ databases">
        <title>New insights into the roles of widespread benthic archaea in carbon and nitrogen cycling.</title>
        <authorList>
            <person name="Lazar C.S."/>
            <person name="Baker B.J."/>
            <person name="Seitz K.W."/>
            <person name="Hyde A.S."/>
            <person name="Dick G.J."/>
            <person name="Hinrichs K.-U."/>
            <person name="Teske A.P."/>
        </authorList>
    </citation>
    <scope>NUCLEOTIDE SEQUENCE [LARGE SCALE GENOMIC DNA]</scope>
    <source>
        <strain evidence="9">SG8-32-1</strain>
    </source>
</reference>
<feature type="domain" description="Cation efflux protein transmembrane" evidence="7">
    <location>
        <begin position="8"/>
        <end position="201"/>
    </location>
</feature>
<evidence type="ECO:0000259" key="7">
    <source>
        <dbReference type="Pfam" id="PF01545"/>
    </source>
</evidence>
<keyword evidence="2" id="KW-0813">Transport</keyword>
<evidence type="ECO:0000313" key="10">
    <source>
        <dbReference type="Proteomes" id="UP000037237"/>
    </source>
</evidence>
<protein>
    <submittedName>
        <fullName evidence="9">Uncharacterized protein</fullName>
    </submittedName>
</protein>
<sequence length="284" mass="31288">MEKKQAAILAILFGITIFSIKIVAYFISNSVALLSDALESIVNIAASGLMLFSVCVSERAPDSDHKYGHEKVEDISCLVEGLLIIVAALLIIISAGGRLFVPSELFELDFAIGISIFATILNAWLSWFLSKTAKSCGSTALEGDSKHLFSDVISTIGVWIGLFIAQLTGWSFLDSILAFMVAALIIRMGLGLVLSSSNRLMDQSCVEEENKIMEVLGRHTFQFIDFHNLKTRRHANQVFAELHLSVDGSLSVKEAHDLTDHLEEELRMEQPNVNLTIHVEPPKK</sequence>
<feature type="transmembrane region" description="Helical" evidence="6">
    <location>
        <begin position="148"/>
        <end position="170"/>
    </location>
</feature>
<dbReference type="NCBIfam" id="TIGR01297">
    <property type="entry name" value="CDF"/>
    <property type="match status" value="1"/>
</dbReference>
<evidence type="ECO:0000256" key="4">
    <source>
        <dbReference type="ARBA" id="ARBA00022989"/>
    </source>
</evidence>
<dbReference type="GO" id="GO:0015341">
    <property type="term" value="F:zinc efflux antiporter activity"/>
    <property type="evidence" value="ECO:0007669"/>
    <property type="project" value="TreeGrafter"/>
</dbReference>
<dbReference type="AlphaFoldDB" id="A0A0M0BM98"/>
<keyword evidence="3 6" id="KW-0812">Transmembrane</keyword>
<feature type="transmembrane region" description="Helical" evidence="6">
    <location>
        <begin position="176"/>
        <end position="194"/>
    </location>
</feature>
<dbReference type="Gene3D" id="3.30.70.1350">
    <property type="entry name" value="Cation efflux protein, cytoplasmic domain"/>
    <property type="match status" value="1"/>
</dbReference>
<dbReference type="Pfam" id="PF01545">
    <property type="entry name" value="Cation_efflux"/>
    <property type="match status" value="1"/>
</dbReference>
<dbReference type="Pfam" id="PF16916">
    <property type="entry name" value="ZT_dimer"/>
    <property type="match status" value="1"/>
</dbReference>
<dbReference type="GO" id="GO:0006882">
    <property type="term" value="P:intracellular zinc ion homeostasis"/>
    <property type="evidence" value="ECO:0007669"/>
    <property type="project" value="TreeGrafter"/>
</dbReference>
<dbReference type="InterPro" id="IPR036837">
    <property type="entry name" value="Cation_efflux_CTD_sf"/>
</dbReference>
<name>A0A0M0BM98_9ARCH</name>
<dbReference type="SUPFAM" id="SSF161111">
    <property type="entry name" value="Cation efflux protein transmembrane domain-like"/>
    <property type="match status" value="1"/>
</dbReference>
<feature type="transmembrane region" description="Helical" evidence="6">
    <location>
        <begin position="7"/>
        <end position="28"/>
    </location>
</feature>
<feature type="transmembrane region" description="Helical" evidence="6">
    <location>
        <begin position="108"/>
        <end position="127"/>
    </location>
</feature>
<evidence type="ECO:0000313" key="9">
    <source>
        <dbReference type="EMBL" id="KON29544.1"/>
    </source>
</evidence>
<proteinExistence type="predicted"/>
<evidence type="ECO:0000259" key="8">
    <source>
        <dbReference type="Pfam" id="PF16916"/>
    </source>
</evidence>
<evidence type="ECO:0000256" key="6">
    <source>
        <dbReference type="SAM" id="Phobius"/>
    </source>
</evidence>
<dbReference type="EMBL" id="LFWU01000153">
    <property type="protein sequence ID" value="KON29544.1"/>
    <property type="molecule type" value="Genomic_DNA"/>
</dbReference>
<feature type="transmembrane region" description="Helical" evidence="6">
    <location>
        <begin position="77"/>
        <end position="96"/>
    </location>
</feature>
<organism evidence="9 10">
    <name type="scientific">miscellaneous Crenarchaeota group-1 archaeon SG8-32-1</name>
    <dbReference type="NCBI Taxonomy" id="1685124"/>
    <lineage>
        <taxon>Archaea</taxon>
        <taxon>Candidatus Bathyarchaeota</taxon>
        <taxon>MCG-1</taxon>
    </lineage>
</organism>
<accession>A0A0M0BM98</accession>
<evidence type="ECO:0000256" key="5">
    <source>
        <dbReference type="ARBA" id="ARBA00023136"/>
    </source>
</evidence>
<dbReference type="Proteomes" id="UP000037237">
    <property type="component" value="Unassembled WGS sequence"/>
</dbReference>
<dbReference type="InterPro" id="IPR058533">
    <property type="entry name" value="Cation_efflux_TM"/>
</dbReference>
<comment type="caution">
    <text evidence="9">The sequence shown here is derived from an EMBL/GenBank/DDBJ whole genome shotgun (WGS) entry which is preliminary data.</text>
</comment>
<dbReference type="PANTHER" id="PTHR43840">
    <property type="entry name" value="MITOCHONDRIAL METAL TRANSPORTER 1-RELATED"/>
    <property type="match status" value="1"/>
</dbReference>
<keyword evidence="4 6" id="KW-1133">Transmembrane helix</keyword>
<gene>
    <name evidence="9" type="ORF">AC477_05790</name>
</gene>
<feature type="transmembrane region" description="Helical" evidence="6">
    <location>
        <begin position="40"/>
        <end position="56"/>
    </location>
</feature>
<dbReference type="GO" id="GO:0015086">
    <property type="term" value="F:cadmium ion transmembrane transporter activity"/>
    <property type="evidence" value="ECO:0007669"/>
    <property type="project" value="TreeGrafter"/>
</dbReference>
<evidence type="ECO:0000256" key="3">
    <source>
        <dbReference type="ARBA" id="ARBA00022692"/>
    </source>
</evidence>
<feature type="domain" description="Cation efflux protein cytoplasmic" evidence="8">
    <location>
        <begin position="207"/>
        <end position="281"/>
    </location>
</feature>
<evidence type="ECO:0000256" key="2">
    <source>
        <dbReference type="ARBA" id="ARBA00022448"/>
    </source>
</evidence>